<accession>A0ABM1I8Q9</accession>
<dbReference type="Proteomes" id="UP000694924">
    <property type="component" value="Unplaced"/>
</dbReference>
<keyword evidence="2" id="KW-1185">Reference proteome</keyword>
<protein>
    <submittedName>
        <fullName evidence="3">Uncharacterized protein</fullName>
    </submittedName>
</protein>
<reference evidence="3" key="1">
    <citation type="submission" date="2025-08" db="UniProtKB">
        <authorList>
            <consortium name="RefSeq"/>
        </authorList>
    </citation>
    <scope>IDENTIFICATION</scope>
    <source>
        <tissue evidence="3">Whole body</tissue>
    </source>
</reference>
<organism evidence="2 3">
    <name type="scientific">Polistes dominula</name>
    <name type="common">European paper wasp</name>
    <name type="synonym">Vespa dominula</name>
    <dbReference type="NCBI Taxonomy" id="743375"/>
    <lineage>
        <taxon>Eukaryota</taxon>
        <taxon>Metazoa</taxon>
        <taxon>Ecdysozoa</taxon>
        <taxon>Arthropoda</taxon>
        <taxon>Hexapoda</taxon>
        <taxon>Insecta</taxon>
        <taxon>Pterygota</taxon>
        <taxon>Neoptera</taxon>
        <taxon>Endopterygota</taxon>
        <taxon>Hymenoptera</taxon>
        <taxon>Apocrita</taxon>
        <taxon>Aculeata</taxon>
        <taxon>Vespoidea</taxon>
        <taxon>Vespidae</taxon>
        <taxon>Polistinae</taxon>
        <taxon>Polistini</taxon>
        <taxon>Polistes</taxon>
    </lineage>
</organism>
<sequence length="838" mass="95877">MAKRKSINKRLSRYSLRSSAGSGFLDPNSELIGEDEPFWWNKLSNSRSVEYSLSNETSRHLNADSHIQSMVENQQWWKLLQTSNSSSNEKKHIEANRQEIENKYITSDTDEEENDLPLRKRKIQIRKRPIQNRSNIFKKALDDTKSSVSSETKLLKNSMTKHTNDTEPNKQSLEGLDHTEKHASPIKNNSSTSSIDKSRNSNKFLKHKQNIFRKKLKKKNSYNAFDTLLKDNDNDDDDDDSDNKSEKIETPMSNSSAKLMDNKNMSTKTVVDKSKEESKEKSKLSSSGPTVFIKSMRNSEIVNYDDNNLIPQNRTNSSFSFLSSSDESSKLDIITDPSYKSLSKNVSTNEKKSSIMEKNADSTMRTSTKIRDSVTKETIENQESGIRNEKSLENERHVTITAPNKSKMENSIKITINNSNLIKTINASQRESMHEKNSSISRIINKSTKFETITTNMASKNLTDVSDSTSDEIDNIEKEKTASSVSSDSKNNAMNVNEKSDIISKNQMHTINSNNNSVHPINAIEYTSKNETLKRKISTLQNSQNISNNNEENILQINNKTLVKDLDMNAVSLKQTSSRIMDADDVNNEQNGDNINSSNRKISNAININHQKKINEYFATTTSKLDSPINARLSKPLEMLSNTKENKEVKKKVNKKSKTTIGKLINAHFTTVRKDSSLEKKQLIEKIKEYRDMGTKKSETKKIDKAYIVNGKVYKRPKLPRPKSWATNRLYKFLWKKMQPKYKLLTRVQSEKFVKELSDVVSIIIKTKKYSDYKTLLNNLMENMATVGIITTANDFYDFCYDYLPYDFRVKVVPMILPGNVRNIPFNPTTLNEPILKN</sequence>
<evidence type="ECO:0000313" key="2">
    <source>
        <dbReference type="Proteomes" id="UP000694924"/>
    </source>
</evidence>
<feature type="compositionally biased region" description="Polar residues" evidence="1">
    <location>
        <begin position="146"/>
        <end position="161"/>
    </location>
</feature>
<feature type="region of interest" description="Disordered" evidence="1">
    <location>
        <begin position="227"/>
        <end position="289"/>
    </location>
</feature>
<name>A0ABM1I8Q9_POLDO</name>
<feature type="compositionally biased region" description="Polar residues" evidence="1">
    <location>
        <begin position="186"/>
        <end position="195"/>
    </location>
</feature>
<evidence type="ECO:0000313" key="3">
    <source>
        <dbReference type="RefSeq" id="XP_015176596.1"/>
    </source>
</evidence>
<feature type="region of interest" description="Disordered" evidence="1">
    <location>
        <begin position="136"/>
        <end position="209"/>
    </location>
</feature>
<dbReference type="GeneID" id="107066463"/>
<gene>
    <name evidence="3" type="primary">LOC107066463</name>
</gene>
<feature type="compositionally biased region" description="Polar residues" evidence="1">
    <location>
        <begin position="251"/>
        <end position="269"/>
    </location>
</feature>
<proteinExistence type="predicted"/>
<evidence type="ECO:0000256" key="1">
    <source>
        <dbReference type="SAM" id="MobiDB-lite"/>
    </source>
</evidence>
<feature type="compositionally biased region" description="Basic and acidic residues" evidence="1">
    <location>
        <begin position="270"/>
        <end position="283"/>
    </location>
</feature>
<dbReference type="RefSeq" id="XP_015176596.1">
    <property type="nucleotide sequence ID" value="XM_015321110.1"/>
</dbReference>